<dbReference type="Gene3D" id="1.10.287.110">
    <property type="entry name" value="DnaJ domain"/>
    <property type="match status" value="1"/>
</dbReference>
<dbReference type="PRINTS" id="PR00625">
    <property type="entry name" value="JDOMAIN"/>
</dbReference>
<sequence length="234" mass="25830">MSIWRRLGDIIHRIPGSCVLIDHVVEAVRSTFGTSAERRHAAFSISMIALSAKMAKADGVVTGDEVNAFKQLFEIPDGEKRNVARLFNLAKQDVAGFEAYARKISGLFAEGAEIFEDIVDGLFHIAKADGMVHEAELEFIARVARVFGLTEPAFARISSRHVVPEEGDPYLILGIDRAATNEDVKRHYRRIVAETHPDKLMARGVPAEFIAIATAKLAALNGAYDRIRQERAFA</sequence>
<dbReference type="InterPro" id="IPR001623">
    <property type="entry name" value="DnaJ_domain"/>
</dbReference>
<dbReference type="SUPFAM" id="SSF46565">
    <property type="entry name" value="Chaperone J-domain"/>
    <property type="match status" value="1"/>
</dbReference>
<proteinExistence type="predicted"/>
<reference evidence="2 3" key="1">
    <citation type="submission" date="2016-11" db="EMBL/GenBank/DDBJ databases">
        <authorList>
            <person name="Jaros S."/>
            <person name="Januszkiewicz K."/>
            <person name="Wedrychowicz H."/>
        </authorList>
    </citation>
    <scope>NUCLEOTIDE SEQUENCE [LARGE SCALE GENOMIC DNA]</scope>
    <source>
        <strain evidence="2 3">DSM 19436</strain>
    </source>
</reference>
<dbReference type="Pfam" id="PF00226">
    <property type="entry name" value="DnaJ"/>
    <property type="match status" value="1"/>
</dbReference>
<dbReference type="CDD" id="cd07316">
    <property type="entry name" value="terB_like_DjlA"/>
    <property type="match status" value="1"/>
</dbReference>
<dbReference type="SUPFAM" id="SSF158682">
    <property type="entry name" value="TerB-like"/>
    <property type="match status" value="1"/>
</dbReference>
<dbReference type="Proteomes" id="UP000184485">
    <property type="component" value="Unassembled WGS sequence"/>
</dbReference>
<dbReference type="STRING" id="1122133.SAMN02745157_1929"/>
<dbReference type="OrthoDB" id="9782583at2"/>
<protein>
    <submittedName>
        <fullName evidence="2">DnaJ like chaperone protein</fullName>
    </submittedName>
</protein>
<dbReference type="Pfam" id="PF05099">
    <property type="entry name" value="TerB"/>
    <property type="match status" value="1"/>
</dbReference>
<evidence type="ECO:0000313" key="2">
    <source>
        <dbReference type="EMBL" id="SHF21774.1"/>
    </source>
</evidence>
<feature type="domain" description="J" evidence="1">
    <location>
        <begin position="168"/>
        <end position="232"/>
    </location>
</feature>
<dbReference type="InterPro" id="IPR029024">
    <property type="entry name" value="TerB-like"/>
</dbReference>
<evidence type="ECO:0000313" key="3">
    <source>
        <dbReference type="Proteomes" id="UP000184485"/>
    </source>
</evidence>
<dbReference type="RefSeq" id="WP_073052418.1">
    <property type="nucleotide sequence ID" value="NZ_FQUP01000001.1"/>
</dbReference>
<organism evidence="2 3">
    <name type="scientific">Kaistia soli DSM 19436</name>
    <dbReference type="NCBI Taxonomy" id="1122133"/>
    <lineage>
        <taxon>Bacteria</taxon>
        <taxon>Pseudomonadati</taxon>
        <taxon>Pseudomonadota</taxon>
        <taxon>Alphaproteobacteria</taxon>
        <taxon>Hyphomicrobiales</taxon>
        <taxon>Kaistiaceae</taxon>
        <taxon>Kaistia</taxon>
    </lineage>
</organism>
<keyword evidence="3" id="KW-1185">Reference proteome</keyword>
<dbReference type="PROSITE" id="PS50076">
    <property type="entry name" value="DNAJ_2"/>
    <property type="match status" value="1"/>
</dbReference>
<accession>A0A1M4ZUU8</accession>
<dbReference type="Gene3D" id="1.10.3680.10">
    <property type="entry name" value="TerB-like"/>
    <property type="match status" value="1"/>
</dbReference>
<dbReference type="InterPro" id="IPR007791">
    <property type="entry name" value="DjlA_N"/>
</dbReference>
<dbReference type="SMART" id="SM00271">
    <property type="entry name" value="DnaJ"/>
    <property type="match status" value="1"/>
</dbReference>
<dbReference type="EMBL" id="FQUP01000001">
    <property type="protein sequence ID" value="SHF21774.1"/>
    <property type="molecule type" value="Genomic_DNA"/>
</dbReference>
<dbReference type="CDD" id="cd06257">
    <property type="entry name" value="DnaJ"/>
    <property type="match status" value="1"/>
</dbReference>
<dbReference type="InterPro" id="IPR036869">
    <property type="entry name" value="J_dom_sf"/>
</dbReference>
<name>A0A1M4ZUU8_9HYPH</name>
<evidence type="ECO:0000259" key="1">
    <source>
        <dbReference type="PROSITE" id="PS50076"/>
    </source>
</evidence>
<dbReference type="AlphaFoldDB" id="A0A1M4ZUU8"/>
<gene>
    <name evidence="2" type="ORF">SAMN02745157_1929</name>
</gene>